<dbReference type="Proteomes" id="UP000261540">
    <property type="component" value="Unplaced"/>
</dbReference>
<dbReference type="InterPro" id="IPR013785">
    <property type="entry name" value="Aldolase_TIM"/>
</dbReference>
<evidence type="ECO:0000256" key="4">
    <source>
        <dbReference type="ARBA" id="ARBA00023157"/>
    </source>
</evidence>
<sequence>GVEGRGPLLLLVLCVGGTAAPSQPVHEPLLPGQPFLVLWGVPDAACLGRPDPRAFGMQERSQLVIFLEDSLGLYPYYTPQKQAVSGGLPQHTRLDGHLQEVEADLAVSLPSVDFGGLAVLYWDQWRPQWGRNMAKQEIYQEESRSLLQGFFPDWSPAEVDRWAQVDFETAAQVILIETLRKLKMLRPKALWGVSPYPNCYTSSPAQRRANHTGRCPATEMALNDELLWLWRRSSALYPLLQLDNLLGGTPEARLYASALVREALRVAALAGAPYDLPVFPLIRSVYTSTNTFLSEGDLMNTIGESAAMGAAGVIVWEKVISDKSQRGCWKLADFVREVLGPYVVNVTTASRLCSATLCRGRGRCVRREPGGSAYLHLPPTTFLLLPDDAGRVEVEGRLAPAQRNAWRRDFQCQWYGGLEGGATDEWATQGGAEGRGWEGTTSTIKETEVSESPRATTMTLKAERTPTATTTLTTEPASAPLNQSVPFLISSPLGLLLSAICILDFWLMC</sequence>
<dbReference type="AlphaFoldDB" id="A0A3B3SVM0"/>
<dbReference type="EC" id="3.2.1.35" evidence="6"/>
<dbReference type="GO" id="GO:0005975">
    <property type="term" value="P:carbohydrate metabolic process"/>
    <property type="evidence" value="ECO:0007669"/>
    <property type="project" value="InterPro"/>
</dbReference>
<dbReference type="InterPro" id="IPR018155">
    <property type="entry name" value="Hyaluronidase"/>
</dbReference>
<evidence type="ECO:0000256" key="1">
    <source>
        <dbReference type="ARBA" id="ARBA00000251"/>
    </source>
</evidence>
<keyword evidence="5 6" id="KW-0326">Glycosidase</keyword>
<dbReference type="PANTHER" id="PTHR11769:SF36">
    <property type="entry name" value="HYALURONIDASE"/>
    <property type="match status" value="1"/>
</dbReference>
<evidence type="ECO:0000256" key="3">
    <source>
        <dbReference type="ARBA" id="ARBA00022801"/>
    </source>
</evidence>
<dbReference type="Ensembl" id="ENSPKIT00000015205.1">
    <property type="protein sequence ID" value="ENSPKIP00000034298.1"/>
    <property type="gene ID" value="ENSPKIG00000013498.1"/>
</dbReference>
<evidence type="ECO:0000256" key="6">
    <source>
        <dbReference type="RuleBase" id="RU610713"/>
    </source>
</evidence>
<dbReference type="GO" id="GO:0004415">
    <property type="term" value="F:hyalurononglucosaminidase activity"/>
    <property type="evidence" value="ECO:0007669"/>
    <property type="project" value="UniProtKB-UniRule"/>
</dbReference>
<dbReference type="Pfam" id="PF01630">
    <property type="entry name" value="Glyco_hydro_56"/>
    <property type="match status" value="1"/>
</dbReference>
<feature type="signal peptide" evidence="8">
    <location>
        <begin position="1"/>
        <end position="19"/>
    </location>
</feature>
<keyword evidence="8" id="KW-0732">Signal</keyword>
<feature type="region of interest" description="Disordered" evidence="7">
    <location>
        <begin position="424"/>
        <end position="457"/>
    </location>
</feature>
<organism evidence="9 10">
    <name type="scientific">Paramormyrops kingsleyae</name>
    <dbReference type="NCBI Taxonomy" id="1676925"/>
    <lineage>
        <taxon>Eukaryota</taxon>
        <taxon>Metazoa</taxon>
        <taxon>Chordata</taxon>
        <taxon>Craniata</taxon>
        <taxon>Vertebrata</taxon>
        <taxon>Euteleostomi</taxon>
        <taxon>Actinopterygii</taxon>
        <taxon>Neopterygii</taxon>
        <taxon>Teleostei</taxon>
        <taxon>Osteoglossocephala</taxon>
        <taxon>Osteoglossomorpha</taxon>
        <taxon>Osteoglossiformes</taxon>
        <taxon>Mormyridae</taxon>
        <taxon>Paramormyrops</taxon>
    </lineage>
</organism>
<dbReference type="InterPro" id="IPR017853">
    <property type="entry name" value="GH"/>
</dbReference>
<keyword evidence="10" id="KW-1185">Reference proteome</keyword>
<dbReference type="SUPFAM" id="SSF51445">
    <property type="entry name" value="(Trans)glycosidases"/>
    <property type="match status" value="1"/>
</dbReference>
<keyword evidence="4" id="KW-1015">Disulfide bond</keyword>
<comment type="catalytic activity">
    <reaction evidence="1 6">
        <text>Random hydrolysis of (1-&gt;4)-linkages between N-acetyl-beta-D-glucosamine and D-glucuronate residues in hyaluronate.</text>
        <dbReference type="EC" id="3.2.1.35"/>
    </reaction>
</comment>
<dbReference type="Gene3D" id="3.20.20.70">
    <property type="entry name" value="Aldolase class I"/>
    <property type="match status" value="1"/>
</dbReference>
<evidence type="ECO:0000256" key="7">
    <source>
        <dbReference type="SAM" id="MobiDB-lite"/>
    </source>
</evidence>
<dbReference type="GO" id="GO:0030214">
    <property type="term" value="P:hyaluronan catabolic process"/>
    <property type="evidence" value="ECO:0007669"/>
    <property type="project" value="TreeGrafter"/>
</dbReference>
<evidence type="ECO:0000313" key="9">
    <source>
        <dbReference type="Ensembl" id="ENSPKIP00000034298.1"/>
    </source>
</evidence>
<accession>A0A3B3SVM0</accession>
<protein>
    <recommendedName>
        <fullName evidence="6">Hyaluronidase</fullName>
        <ecNumber evidence="6">3.2.1.35</ecNumber>
    </recommendedName>
</protein>
<name>A0A3B3SVM0_9TELE</name>
<comment type="similarity">
    <text evidence="2 6">Belongs to the glycosyl hydrolase 56 family.</text>
</comment>
<dbReference type="GeneTree" id="ENSGT01020000230364"/>
<reference evidence="9" key="2">
    <citation type="submission" date="2025-09" db="UniProtKB">
        <authorList>
            <consortium name="Ensembl"/>
        </authorList>
    </citation>
    <scope>IDENTIFICATION</scope>
</reference>
<evidence type="ECO:0000256" key="2">
    <source>
        <dbReference type="ARBA" id="ARBA00008871"/>
    </source>
</evidence>
<feature type="chain" id="PRO_5017259610" description="Hyaluronidase" evidence="8">
    <location>
        <begin position="20"/>
        <end position="509"/>
    </location>
</feature>
<dbReference type="PANTHER" id="PTHR11769">
    <property type="entry name" value="HYALURONIDASE"/>
    <property type="match status" value="1"/>
</dbReference>
<evidence type="ECO:0000256" key="8">
    <source>
        <dbReference type="SAM" id="SignalP"/>
    </source>
</evidence>
<dbReference type="FunFam" id="3.20.20.70:FF:000065">
    <property type="entry name" value="Hyaluronidase"/>
    <property type="match status" value="1"/>
</dbReference>
<evidence type="ECO:0000313" key="10">
    <source>
        <dbReference type="Proteomes" id="UP000261540"/>
    </source>
</evidence>
<keyword evidence="3 6" id="KW-0378">Hydrolase</keyword>
<dbReference type="PRINTS" id="PR00846">
    <property type="entry name" value="GLHYDRLASE56"/>
</dbReference>
<evidence type="ECO:0000256" key="5">
    <source>
        <dbReference type="ARBA" id="ARBA00023295"/>
    </source>
</evidence>
<reference evidence="9" key="1">
    <citation type="submission" date="2025-08" db="UniProtKB">
        <authorList>
            <consortium name="Ensembl"/>
        </authorList>
    </citation>
    <scope>IDENTIFICATION</scope>
</reference>
<dbReference type="GO" id="GO:0031410">
    <property type="term" value="C:cytoplasmic vesicle"/>
    <property type="evidence" value="ECO:0007669"/>
    <property type="project" value="TreeGrafter"/>
</dbReference>
<proteinExistence type="inferred from homology"/>